<dbReference type="AlphaFoldDB" id="A0A0V1HN01"/>
<protein>
    <submittedName>
        <fullName evidence="2">Uncharacterized protein</fullName>
    </submittedName>
</protein>
<feature type="compositionally biased region" description="Polar residues" evidence="1">
    <location>
        <begin position="17"/>
        <end position="27"/>
    </location>
</feature>
<evidence type="ECO:0000313" key="2">
    <source>
        <dbReference type="EMBL" id="KRZ12184.1"/>
    </source>
</evidence>
<evidence type="ECO:0000256" key="1">
    <source>
        <dbReference type="SAM" id="MobiDB-lite"/>
    </source>
</evidence>
<accession>A0A0V1HN01</accession>
<dbReference type="Proteomes" id="UP000054805">
    <property type="component" value="Unassembled WGS sequence"/>
</dbReference>
<sequence>MDFERLLSRNKEERQEGSWQNGQRRGSVTTDDGFTSFFACERKADGEASKAVLTRWRFWKNKSRCYLQCVRVGSKDNNFQMACGAHRPFDLFSRRMLGHVETTISKLSWDELHYYAYHTEETKTLKSESVPGVCHMLQENESSRVYYLGNQPQVNSDGAVRWRRGCHCEECMLEDNSTVKNATGAPKLRARSERAARSRIELDTRGPRGGILIRDPVTVQAMHRNGKQLSKCPGSLSECISRVVRVGGRLENPDLPKPRRRLVILPGNHEQTSYDLPLGTAARWGRSNTGCAESATEF</sequence>
<organism evidence="2 3">
    <name type="scientific">Trichinella pseudospiralis</name>
    <name type="common">Parasitic roundworm</name>
    <dbReference type="NCBI Taxonomy" id="6337"/>
    <lineage>
        <taxon>Eukaryota</taxon>
        <taxon>Metazoa</taxon>
        <taxon>Ecdysozoa</taxon>
        <taxon>Nematoda</taxon>
        <taxon>Enoplea</taxon>
        <taxon>Dorylaimia</taxon>
        <taxon>Trichinellida</taxon>
        <taxon>Trichinellidae</taxon>
        <taxon>Trichinella</taxon>
    </lineage>
</organism>
<evidence type="ECO:0000313" key="3">
    <source>
        <dbReference type="Proteomes" id="UP000054805"/>
    </source>
</evidence>
<dbReference type="EMBL" id="JYDS01000344">
    <property type="protein sequence ID" value="KRZ12184.1"/>
    <property type="molecule type" value="Genomic_DNA"/>
</dbReference>
<gene>
    <name evidence="2" type="ORF">T4B_14427</name>
</gene>
<reference evidence="2 3" key="1">
    <citation type="submission" date="2015-01" db="EMBL/GenBank/DDBJ databases">
        <title>Evolution of Trichinella species and genotypes.</title>
        <authorList>
            <person name="Korhonen P.K."/>
            <person name="Edoardo P."/>
            <person name="Giuseppe L.R."/>
            <person name="Gasser R.B."/>
        </authorList>
    </citation>
    <scope>NUCLEOTIDE SEQUENCE [LARGE SCALE GENOMIC DNA]</scope>
    <source>
        <strain evidence="2">ISS588</strain>
    </source>
</reference>
<feature type="compositionally biased region" description="Basic and acidic residues" evidence="1">
    <location>
        <begin position="1"/>
        <end position="16"/>
    </location>
</feature>
<name>A0A0V1HN01_TRIPS</name>
<proteinExistence type="predicted"/>
<comment type="caution">
    <text evidence="2">The sequence shown here is derived from an EMBL/GenBank/DDBJ whole genome shotgun (WGS) entry which is preliminary data.</text>
</comment>
<feature type="region of interest" description="Disordered" evidence="1">
    <location>
        <begin position="1"/>
        <end position="27"/>
    </location>
</feature>
<keyword evidence="3" id="KW-1185">Reference proteome</keyword>